<sequence length="449" mass="50424">MLSLTANKIAQRAEVLKIACHGYNDAKIGTDSAFADLKETKPVEVFHLRNLYLEDKYEKKVNLGIGAYRTENSEPFVLPIVRQCLLEVVQNPYLNHEYLPIMGNTVFSQVATEFVLGKDCKAIKEKRTVSAHTIAGTSALRLGSELLCHHLKKRLCFLPDPTYGNHVNILRTAGFKQFKTYPYWNVKNKKINIAKLLAALCQAPEGAVIMLQASGHNPTGLDPSKKQWKQIAEVMKMRNLFPFFDAAYIGMSSGNPDRDAWAIRHFVKHGHETLIALSFSKNMGLYNERIGNLIAVVSDQKYAAAVFSEITNLIRVAYSNPPTIGSKVIVKVLGNKHNRATWLNTIDKMSERVRKMREQLVKKLNDLGTPGTWDHITQGKGMFAYLGLNPEQCKKLTVEKHIYLLSSSRINVCGLNYKNLDYVAECIHEIVCETAGTGPEKEEETKGKT</sequence>
<dbReference type="GO" id="GO:0030170">
    <property type="term" value="F:pyridoxal phosphate binding"/>
    <property type="evidence" value="ECO:0007669"/>
    <property type="project" value="InterPro"/>
</dbReference>
<dbReference type="PROSITE" id="PS00105">
    <property type="entry name" value="AA_TRANSFER_CLASS_1"/>
    <property type="match status" value="1"/>
</dbReference>
<evidence type="ECO:0000313" key="10">
    <source>
        <dbReference type="RefSeq" id="XP_023179199.2"/>
    </source>
</evidence>
<keyword evidence="4 7" id="KW-0032">Aminotransferase</keyword>
<protein>
    <recommendedName>
        <fullName evidence="7">Aspartate aminotransferase</fullName>
        <ecNumber evidence="7">2.6.1.1</ecNumber>
    </recommendedName>
</protein>
<evidence type="ECO:0000256" key="2">
    <source>
        <dbReference type="ARBA" id="ARBA00007441"/>
    </source>
</evidence>
<dbReference type="InterPro" id="IPR000796">
    <property type="entry name" value="Asp_trans"/>
</dbReference>
<comment type="cofactor">
    <cofactor evidence="1">
        <name>pyridoxal 5'-phosphate</name>
        <dbReference type="ChEBI" id="CHEBI:597326"/>
    </cofactor>
</comment>
<dbReference type="InterPro" id="IPR004838">
    <property type="entry name" value="NHTrfase_class1_PyrdxlP-BS"/>
</dbReference>
<comment type="catalytic activity">
    <reaction evidence="7">
        <text>L-aspartate + 2-oxoglutarate = oxaloacetate + L-glutamate</text>
        <dbReference type="Rhea" id="RHEA:21824"/>
        <dbReference type="ChEBI" id="CHEBI:16452"/>
        <dbReference type="ChEBI" id="CHEBI:16810"/>
        <dbReference type="ChEBI" id="CHEBI:29985"/>
        <dbReference type="ChEBI" id="CHEBI:29991"/>
        <dbReference type="EC" id="2.6.1.1"/>
    </reaction>
</comment>
<comment type="subunit">
    <text evidence="3 7">Homodimer.</text>
</comment>
<dbReference type="AlphaFoldDB" id="A0A6J1MEN2"/>
<name>A0A6J1MEN2_DROHY</name>
<dbReference type="GO" id="GO:0005829">
    <property type="term" value="C:cytosol"/>
    <property type="evidence" value="ECO:0007669"/>
    <property type="project" value="TreeGrafter"/>
</dbReference>
<dbReference type="GO" id="GO:0004069">
    <property type="term" value="F:L-aspartate:2-oxoglutarate aminotransferase activity"/>
    <property type="evidence" value="ECO:0007669"/>
    <property type="project" value="UniProtKB-EC"/>
</dbReference>
<dbReference type="SUPFAM" id="SSF53383">
    <property type="entry name" value="PLP-dependent transferases"/>
    <property type="match status" value="1"/>
</dbReference>
<dbReference type="OMA" id="WSNHHQV"/>
<dbReference type="PRINTS" id="PR00799">
    <property type="entry name" value="TRANSAMINASE"/>
</dbReference>
<evidence type="ECO:0000256" key="5">
    <source>
        <dbReference type="ARBA" id="ARBA00022679"/>
    </source>
</evidence>
<dbReference type="InterPro" id="IPR015422">
    <property type="entry name" value="PyrdxlP-dep_Trfase_small"/>
</dbReference>
<evidence type="ECO:0000256" key="4">
    <source>
        <dbReference type="ARBA" id="ARBA00022576"/>
    </source>
</evidence>
<dbReference type="KEGG" id="dhe:111605092"/>
<accession>A0A6J1MEN2</accession>
<dbReference type="Pfam" id="PF00155">
    <property type="entry name" value="Aminotran_1_2"/>
    <property type="match status" value="1"/>
</dbReference>
<evidence type="ECO:0000256" key="3">
    <source>
        <dbReference type="ARBA" id="ARBA00011738"/>
    </source>
</evidence>
<gene>
    <name evidence="10" type="primary">LOC111605092</name>
</gene>
<dbReference type="Gene3D" id="3.40.640.10">
    <property type="entry name" value="Type I PLP-dependent aspartate aminotransferase-like (Major domain)"/>
    <property type="match status" value="1"/>
</dbReference>
<feature type="domain" description="Aminotransferase class I/classII large" evidence="8">
    <location>
        <begin position="59"/>
        <end position="426"/>
    </location>
</feature>
<evidence type="ECO:0000256" key="1">
    <source>
        <dbReference type="ARBA" id="ARBA00001933"/>
    </source>
</evidence>
<keyword evidence="9" id="KW-1185">Reference proteome</keyword>
<dbReference type="RefSeq" id="XP_023179199.2">
    <property type="nucleotide sequence ID" value="XM_023323431.2"/>
</dbReference>
<proteinExistence type="inferred from homology"/>
<dbReference type="PANTHER" id="PTHR11879:SF55">
    <property type="entry name" value="GLUTAMATE OXALOACETATE TRANSAMINASE 1, ISOFORM B"/>
    <property type="match status" value="1"/>
</dbReference>
<dbReference type="Proteomes" id="UP000504633">
    <property type="component" value="Unplaced"/>
</dbReference>
<dbReference type="CDD" id="cd00609">
    <property type="entry name" value="AAT_like"/>
    <property type="match status" value="1"/>
</dbReference>
<keyword evidence="6" id="KW-0663">Pyridoxal phosphate</keyword>
<dbReference type="InterPro" id="IPR015421">
    <property type="entry name" value="PyrdxlP-dep_Trfase_major"/>
</dbReference>
<evidence type="ECO:0000313" key="9">
    <source>
        <dbReference type="Proteomes" id="UP000504633"/>
    </source>
</evidence>
<dbReference type="EC" id="2.6.1.1" evidence="7"/>
<evidence type="ECO:0000256" key="7">
    <source>
        <dbReference type="RuleBase" id="RU000480"/>
    </source>
</evidence>
<evidence type="ECO:0000256" key="6">
    <source>
        <dbReference type="ARBA" id="ARBA00022898"/>
    </source>
</evidence>
<organism evidence="9 10">
    <name type="scientific">Drosophila hydei</name>
    <name type="common">Fruit fly</name>
    <dbReference type="NCBI Taxonomy" id="7224"/>
    <lineage>
        <taxon>Eukaryota</taxon>
        <taxon>Metazoa</taxon>
        <taxon>Ecdysozoa</taxon>
        <taxon>Arthropoda</taxon>
        <taxon>Hexapoda</taxon>
        <taxon>Insecta</taxon>
        <taxon>Pterygota</taxon>
        <taxon>Neoptera</taxon>
        <taxon>Endopterygota</taxon>
        <taxon>Diptera</taxon>
        <taxon>Brachycera</taxon>
        <taxon>Muscomorpha</taxon>
        <taxon>Ephydroidea</taxon>
        <taxon>Drosophilidae</taxon>
        <taxon>Drosophila</taxon>
    </lineage>
</organism>
<keyword evidence="5 7" id="KW-0808">Transferase</keyword>
<dbReference type="NCBIfam" id="NF006719">
    <property type="entry name" value="PRK09257.1"/>
    <property type="match status" value="1"/>
</dbReference>
<dbReference type="OrthoDB" id="6752799at2759"/>
<dbReference type="InterPro" id="IPR004839">
    <property type="entry name" value="Aminotransferase_I/II_large"/>
</dbReference>
<dbReference type="FunFam" id="3.40.640.10:FF:000066">
    <property type="entry name" value="Aspartate aminotransferase"/>
    <property type="match status" value="1"/>
</dbReference>
<dbReference type="InterPro" id="IPR015424">
    <property type="entry name" value="PyrdxlP-dep_Trfase"/>
</dbReference>
<comment type="miscellaneous">
    <text evidence="7">In eukaryotes there are cytoplasmic, mitochondrial and chloroplastic isozymes.</text>
</comment>
<comment type="similarity">
    <text evidence="2">Belongs to the class-I pyridoxal-phosphate-dependent aminotransferase family.</text>
</comment>
<dbReference type="PANTHER" id="PTHR11879">
    <property type="entry name" value="ASPARTATE AMINOTRANSFERASE"/>
    <property type="match status" value="1"/>
</dbReference>
<dbReference type="Gene3D" id="3.90.1150.10">
    <property type="entry name" value="Aspartate Aminotransferase, domain 1"/>
    <property type="match status" value="1"/>
</dbReference>
<dbReference type="GO" id="GO:0006532">
    <property type="term" value="P:aspartate biosynthetic process"/>
    <property type="evidence" value="ECO:0007669"/>
    <property type="project" value="TreeGrafter"/>
</dbReference>
<dbReference type="GeneID" id="111605092"/>
<evidence type="ECO:0000259" key="8">
    <source>
        <dbReference type="Pfam" id="PF00155"/>
    </source>
</evidence>
<reference evidence="10" key="1">
    <citation type="submission" date="2025-08" db="UniProtKB">
        <authorList>
            <consortium name="RefSeq"/>
        </authorList>
    </citation>
    <scope>IDENTIFICATION</scope>
    <source>
        <strain evidence="10">15085-1641.00</strain>
        <tissue evidence="10">Whole body</tissue>
    </source>
</reference>